<protein>
    <submittedName>
        <fullName evidence="1">Uncharacterized protein</fullName>
    </submittedName>
</protein>
<name>A0ACB7TMM6_HYAAI</name>
<gene>
    <name evidence="1" type="ORF">HPB50_018514</name>
</gene>
<evidence type="ECO:0000313" key="1">
    <source>
        <dbReference type="EMBL" id="KAH6947361.1"/>
    </source>
</evidence>
<keyword evidence="2" id="KW-1185">Reference proteome</keyword>
<evidence type="ECO:0000313" key="2">
    <source>
        <dbReference type="Proteomes" id="UP000821845"/>
    </source>
</evidence>
<organism evidence="1 2">
    <name type="scientific">Hyalomma asiaticum</name>
    <name type="common">Tick</name>
    <dbReference type="NCBI Taxonomy" id="266040"/>
    <lineage>
        <taxon>Eukaryota</taxon>
        <taxon>Metazoa</taxon>
        <taxon>Ecdysozoa</taxon>
        <taxon>Arthropoda</taxon>
        <taxon>Chelicerata</taxon>
        <taxon>Arachnida</taxon>
        <taxon>Acari</taxon>
        <taxon>Parasitiformes</taxon>
        <taxon>Ixodida</taxon>
        <taxon>Ixodoidea</taxon>
        <taxon>Ixodidae</taxon>
        <taxon>Hyalomminae</taxon>
        <taxon>Hyalomma</taxon>
    </lineage>
</organism>
<accession>A0ACB7TMM6</accession>
<dbReference type="EMBL" id="CM023481">
    <property type="protein sequence ID" value="KAH6947361.1"/>
    <property type="molecule type" value="Genomic_DNA"/>
</dbReference>
<proteinExistence type="predicted"/>
<sequence length="106" mass="11343">MRKPPVAARSIRGGVSLWTAGGGRCFGQRPFGGTWSAKQLEPTTRGPLNGHPSPASLRSGEEVTSAARRLRRKEKVGGPRKDTWRALDWISVCAVAARTGSPLLHG</sequence>
<reference evidence="1" key="1">
    <citation type="submission" date="2020-05" db="EMBL/GenBank/DDBJ databases">
        <title>Large-scale comparative analyses of tick genomes elucidate their genetic diversity and vector capacities.</title>
        <authorList>
            <person name="Jia N."/>
            <person name="Wang J."/>
            <person name="Shi W."/>
            <person name="Du L."/>
            <person name="Sun Y."/>
            <person name="Zhan W."/>
            <person name="Jiang J."/>
            <person name="Wang Q."/>
            <person name="Zhang B."/>
            <person name="Ji P."/>
            <person name="Sakyi L.B."/>
            <person name="Cui X."/>
            <person name="Yuan T."/>
            <person name="Jiang B."/>
            <person name="Yang W."/>
            <person name="Lam T.T.-Y."/>
            <person name="Chang Q."/>
            <person name="Ding S."/>
            <person name="Wang X."/>
            <person name="Zhu J."/>
            <person name="Ruan X."/>
            <person name="Zhao L."/>
            <person name="Wei J."/>
            <person name="Que T."/>
            <person name="Du C."/>
            <person name="Cheng J."/>
            <person name="Dai P."/>
            <person name="Han X."/>
            <person name="Huang E."/>
            <person name="Gao Y."/>
            <person name="Liu J."/>
            <person name="Shao H."/>
            <person name="Ye R."/>
            <person name="Li L."/>
            <person name="Wei W."/>
            <person name="Wang X."/>
            <person name="Wang C."/>
            <person name="Yang T."/>
            <person name="Huo Q."/>
            <person name="Li W."/>
            <person name="Guo W."/>
            <person name="Chen H."/>
            <person name="Zhou L."/>
            <person name="Ni X."/>
            <person name="Tian J."/>
            <person name="Zhou Y."/>
            <person name="Sheng Y."/>
            <person name="Liu T."/>
            <person name="Pan Y."/>
            <person name="Xia L."/>
            <person name="Li J."/>
            <person name="Zhao F."/>
            <person name="Cao W."/>
        </authorList>
    </citation>
    <scope>NUCLEOTIDE SEQUENCE</scope>
    <source>
        <strain evidence="1">Hyas-2018</strain>
    </source>
</reference>
<dbReference type="Proteomes" id="UP000821845">
    <property type="component" value="Chromosome 1"/>
</dbReference>
<comment type="caution">
    <text evidence="1">The sequence shown here is derived from an EMBL/GenBank/DDBJ whole genome shotgun (WGS) entry which is preliminary data.</text>
</comment>